<organism evidence="1 2">
    <name type="scientific">Flavobacterium cheongpyeongense</name>
    <dbReference type="NCBI Taxonomy" id="2212651"/>
    <lineage>
        <taxon>Bacteria</taxon>
        <taxon>Pseudomonadati</taxon>
        <taxon>Bacteroidota</taxon>
        <taxon>Flavobacteriia</taxon>
        <taxon>Flavobacteriales</taxon>
        <taxon>Flavobacteriaceae</taxon>
        <taxon>Flavobacterium</taxon>
    </lineage>
</organism>
<sequence>MKDIEQIYYNNFGVAFYWKKENKTILDKVQLVFRETGFYLTIAELNQFCDLIEDSLIENTCCESCQLKNSCHKFLLKTPLPQVDLAVSMKEIKSIKDLVEGTLFRLDLDEYVYGAGKN</sequence>
<accession>A0A2V4BRB5</accession>
<keyword evidence="2" id="KW-1185">Reference proteome</keyword>
<dbReference type="AlphaFoldDB" id="A0A2V4BRB5"/>
<evidence type="ECO:0000313" key="2">
    <source>
        <dbReference type="Proteomes" id="UP000247903"/>
    </source>
</evidence>
<evidence type="ECO:0000313" key="1">
    <source>
        <dbReference type="EMBL" id="PXY40200.1"/>
    </source>
</evidence>
<proteinExistence type="predicted"/>
<protein>
    <submittedName>
        <fullName evidence="1">Uncharacterized protein</fullName>
    </submittedName>
</protein>
<dbReference type="Proteomes" id="UP000247903">
    <property type="component" value="Unassembled WGS sequence"/>
</dbReference>
<name>A0A2V4BRB5_9FLAO</name>
<comment type="caution">
    <text evidence="1">The sequence shown here is derived from an EMBL/GenBank/DDBJ whole genome shotgun (WGS) entry which is preliminary data.</text>
</comment>
<reference evidence="1 2" key="1">
    <citation type="submission" date="2018-05" db="EMBL/GenBank/DDBJ databases">
        <title>Flavobacterium sp. strain IMCC34759, incomplete genome.</title>
        <authorList>
            <person name="Joung Y."/>
            <person name="Cho J."/>
        </authorList>
    </citation>
    <scope>NUCLEOTIDE SEQUENCE [LARGE SCALE GENOMIC DNA]</scope>
    <source>
        <strain evidence="1 2">IMCC34759</strain>
    </source>
</reference>
<dbReference type="EMBL" id="QJHK01000012">
    <property type="protein sequence ID" value="PXY40200.1"/>
    <property type="molecule type" value="Genomic_DNA"/>
</dbReference>
<gene>
    <name evidence="1" type="ORF">DMB65_14135</name>
</gene>
<dbReference type="OrthoDB" id="1354274at2"/>
<dbReference type="RefSeq" id="WP_110307290.1">
    <property type="nucleotide sequence ID" value="NZ_QJHK01000012.1"/>
</dbReference>